<dbReference type="InterPro" id="IPR036388">
    <property type="entry name" value="WH-like_DNA-bd_sf"/>
</dbReference>
<dbReference type="STRING" id="1122973.GCA_000379925_01264"/>
<dbReference type="Gene3D" id="1.10.10.10">
    <property type="entry name" value="Winged helix-like DNA-binding domain superfamily/Winged helix DNA-binding domain"/>
    <property type="match status" value="1"/>
</dbReference>
<keyword evidence="2" id="KW-1185">Reference proteome</keyword>
<dbReference type="Pfam" id="PF10771">
    <property type="entry name" value="DUF2582"/>
    <property type="match status" value="1"/>
</dbReference>
<proteinExistence type="predicted"/>
<evidence type="ECO:0000313" key="2">
    <source>
        <dbReference type="Proteomes" id="UP000297225"/>
    </source>
</evidence>
<dbReference type="EMBL" id="SPNC01000081">
    <property type="protein sequence ID" value="TFH94850.1"/>
    <property type="molecule type" value="Genomic_DNA"/>
</dbReference>
<protein>
    <recommendedName>
        <fullName evidence="3">Winged helix-turn-helix domain-containing protein</fullName>
    </recommendedName>
</protein>
<dbReference type="AlphaFoldDB" id="A0A4Y8WNT3"/>
<reference evidence="1 2" key="1">
    <citation type="submission" date="2019-03" db="EMBL/GenBank/DDBJ databases">
        <title>Porphyromonas levii Isolated from the Uterus of Dairy Cows.</title>
        <authorList>
            <person name="Francis A.M."/>
        </authorList>
    </citation>
    <scope>NUCLEOTIDE SEQUENCE [LARGE SCALE GENOMIC DNA]</scope>
    <source>
        <strain evidence="1 2">AF5678</strain>
    </source>
</reference>
<dbReference type="GeneID" id="66796440"/>
<evidence type="ECO:0008006" key="3">
    <source>
        <dbReference type="Google" id="ProtNLM"/>
    </source>
</evidence>
<dbReference type="InterPro" id="IPR019707">
    <property type="entry name" value="DUF2582"/>
</dbReference>
<comment type="caution">
    <text evidence="1">The sequence shown here is derived from an EMBL/GenBank/DDBJ whole genome shotgun (WGS) entry which is preliminary data.</text>
</comment>
<dbReference type="RefSeq" id="WP_018358506.1">
    <property type="nucleotide sequence ID" value="NZ_CP197400.1"/>
</dbReference>
<name>A0A4Y8WNT3_9PORP</name>
<gene>
    <name evidence="1" type="ORF">E4P47_05950</name>
</gene>
<dbReference type="OrthoDB" id="5570695at2"/>
<accession>A0A4Y8WNT3</accession>
<organism evidence="1 2">
    <name type="scientific">Porphyromonas levii</name>
    <dbReference type="NCBI Taxonomy" id="28114"/>
    <lineage>
        <taxon>Bacteria</taxon>
        <taxon>Pseudomonadati</taxon>
        <taxon>Bacteroidota</taxon>
        <taxon>Bacteroidia</taxon>
        <taxon>Bacteroidales</taxon>
        <taxon>Porphyromonadaceae</taxon>
        <taxon>Porphyromonas</taxon>
    </lineage>
</organism>
<dbReference type="Proteomes" id="UP000297225">
    <property type="component" value="Unassembled WGS sequence"/>
</dbReference>
<evidence type="ECO:0000313" key="1">
    <source>
        <dbReference type="EMBL" id="TFH94850.1"/>
    </source>
</evidence>
<sequence>MIDVIGTNAGLIWHALDESKKPLTVKELQKATGIRTQDEVRFALGWLAKEGKLTFEGADKDAKISLVR</sequence>